<dbReference type="PANTHER" id="PTHR11785:SF512">
    <property type="entry name" value="SOBREMESA, ISOFORM B"/>
    <property type="match status" value="1"/>
</dbReference>
<dbReference type="STRING" id="45607.A0A2T0FJ19"/>
<evidence type="ECO:0000256" key="5">
    <source>
        <dbReference type="SAM" id="Phobius"/>
    </source>
</evidence>
<accession>A0A2T0FJ19</accession>
<dbReference type="EMBL" id="NDIQ01000021">
    <property type="protein sequence ID" value="PRT54988.1"/>
    <property type="molecule type" value="Genomic_DNA"/>
</dbReference>
<name>A0A2T0FJ19_9ASCO</name>
<dbReference type="Gene3D" id="1.20.1740.10">
    <property type="entry name" value="Amino acid/polyamine transporter I"/>
    <property type="match status" value="1"/>
</dbReference>
<feature type="transmembrane region" description="Helical" evidence="5">
    <location>
        <begin position="77"/>
        <end position="96"/>
    </location>
</feature>
<proteinExistence type="predicted"/>
<organism evidence="6 7">
    <name type="scientific">Wickerhamiella sorbophila</name>
    <dbReference type="NCBI Taxonomy" id="45607"/>
    <lineage>
        <taxon>Eukaryota</taxon>
        <taxon>Fungi</taxon>
        <taxon>Dikarya</taxon>
        <taxon>Ascomycota</taxon>
        <taxon>Saccharomycotina</taxon>
        <taxon>Dipodascomycetes</taxon>
        <taxon>Dipodascales</taxon>
        <taxon>Trichomonascaceae</taxon>
        <taxon>Wickerhamiella</taxon>
    </lineage>
</organism>
<evidence type="ECO:0000256" key="4">
    <source>
        <dbReference type="ARBA" id="ARBA00023136"/>
    </source>
</evidence>
<protein>
    <submittedName>
        <fullName evidence="6">B(0,+)-type amino acid transporter 1</fullName>
    </submittedName>
</protein>
<sequence length="503" mass="54062">MSYERARHDSLELRSLASDDRLEDEFSISSPALSSPDALISEQAHADAISLETLENTLSEVGLEDYMRVKRPKKLKYIHGLGLIVGLQIGSGIFASPNQVSSRAGSPGMALLVWVVSGVLAWTGASCYAELGAAIPLNGGTQAYLGEIFGPLAAFTYTWSTVTILKPGSAAIIALVCGEYLAKGLGINSTVAEKVLALTGLVAIGALNSYSSRSGAQAGKWFLVLKFVLLLFIFVVGLIGITQYRANSFLEAGFWADTAPIASTALALYGGLWAYDGWDNLNFVTGEMDNAKRDLPLVINSAMPIVIVSYVVVNIMYFGVLSKTEIEQATSVALTMAYKVLGSPGRVVTSLAIASSCLGALNATVFSSGHLIQTAAKERHIPAIFSHYNAKRHTPVNAIILQTVVSSLYVVVGEFRSLIAFYGSAGYIFYLWSVIGLIVLRFQRPDLPRPWKVLPTTPLFFSAVALCLVAATAFAKPIMFLGMVTFILLAVPIYLVKRYFALL</sequence>
<evidence type="ECO:0000256" key="3">
    <source>
        <dbReference type="ARBA" id="ARBA00022989"/>
    </source>
</evidence>
<keyword evidence="7" id="KW-1185">Reference proteome</keyword>
<dbReference type="AlphaFoldDB" id="A0A2T0FJ19"/>
<keyword evidence="3 5" id="KW-1133">Transmembrane helix</keyword>
<feature type="transmembrane region" description="Helical" evidence="5">
    <location>
        <begin position="452"/>
        <end position="472"/>
    </location>
</feature>
<dbReference type="RefSeq" id="XP_024664933.1">
    <property type="nucleotide sequence ID" value="XM_024809165.1"/>
</dbReference>
<feature type="transmembrane region" description="Helical" evidence="5">
    <location>
        <begin position="295"/>
        <end position="318"/>
    </location>
</feature>
<dbReference type="InterPro" id="IPR002293">
    <property type="entry name" value="AA/rel_permease1"/>
</dbReference>
<dbReference type="OrthoDB" id="10062876at2759"/>
<gene>
    <name evidence="6" type="ORF">B9G98_02608</name>
</gene>
<keyword evidence="2 5" id="KW-0812">Transmembrane</keyword>
<dbReference type="PANTHER" id="PTHR11785">
    <property type="entry name" value="AMINO ACID TRANSPORTER"/>
    <property type="match status" value="1"/>
</dbReference>
<feature type="transmembrane region" description="Helical" evidence="5">
    <location>
        <begin position="418"/>
        <end position="440"/>
    </location>
</feature>
<evidence type="ECO:0000313" key="7">
    <source>
        <dbReference type="Proteomes" id="UP000238350"/>
    </source>
</evidence>
<comment type="caution">
    <text evidence="6">The sequence shown here is derived from an EMBL/GenBank/DDBJ whole genome shotgun (WGS) entry which is preliminary data.</text>
</comment>
<keyword evidence="4 5" id="KW-0472">Membrane</keyword>
<feature type="transmembrane region" description="Helical" evidence="5">
    <location>
        <begin position="254"/>
        <end position="275"/>
    </location>
</feature>
<comment type="subcellular location">
    <subcellularLocation>
        <location evidence="1">Membrane</location>
        <topology evidence="1">Multi-pass membrane protein</topology>
    </subcellularLocation>
</comment>
<dbReference type="GO" id="GO:0015179">
    <property type="term" value="F:L-amino acid transmembrane transporter activity"/>
    <property type="evidence" value="ECO:0007669"/>
    <property type="project" value="TreeGrafter"/>
</dbReference>
<dbReference type="GeneID" id="36516356"/>
<feature type="transmembrane region" description="Helical" evidence="5">
    <location>
        <begin position="478"/>
        <end position="496"/>
    </location>
</feature>
<dbReference type="GO" id="GO:0016020">
    <property type="term" value="C:membrane"/>
    <property type="evidence" value="ECO:0007669"/>
    <property type="project" value="UniProtKB-SubCell"/>
</dbReference>
<feature type="transmembrane region" description="Helical" evidence="5">
    <location>
        <begin position="108"/>
        <end position="129"/>
    </location>
</feature>
<dbReference type="Pfam" id="PF13520">
    <property type="entry name" value="AA_permease_2"/>
    <property type="match status" value="1"/>
</dbReference>
<evidence type="ECO:0000256" key="1">
    <source>
        <dbReference type="ARBA" id="ARBA00004141"/>
    </source>
</evidence>
<dbReference type="Proteomes" id="UP000238350">
    <property type="component" value="Unassembled WGS sequence"/>
</dbReference>
<dbReference type="PIRSF" id="PIRSF006060">
    <property type="entry name" value="AA_transporter"/>
    <property type="match status" value="1"/>
</dbReference>
<dbReference type="InterPro" id="IPR050598">
    <property type="entry name" value="AminoAcid_Transporter"/>
</dbReference>
<feature type="transmembrane region" description="Helical" evidence="5">
    <location>
        <begin position="394"/>
        <end position="412"/>
    </location>
</feature>
<reference evidence="6 7" key="1">
    <citation type="submission" date="2017-04" db="EMBL/GenBank/DDBJ databases">
        <title>Genome sequencing of [Candida] sorbophila.</title>
        <authorList>
            <person name="Ahn J.O."/>
        </authorList>
    </citation>
    <scope>NUCLEOTIDE SEQUENCE [LARGE SCALE GENOMIC DNA]</scope>
    <source>
        <strain evidence="6 7">DS02</strain>
    </source>
</reference>
<feature type="transmembrane region" description="Helical" evidence="5">
    <location>
        <begin position="223"/>
        <end position="242"/>
    </location>
</feature>
<evidence type="ECO:0000313" key="6">
    <source>
        <dbReference type="EMBL" id="PRT54988.1"/>
    </source>
</evidence>
<evidence type="ECO:0000256" key="2">
    <source>
        <dbReference type="ARBA" id="ARBA00022692"/>
    </source>
</evidence>